<sequence length="176" mass="18030">MDAYLTEGQPRRAAAATPTAWVDAELTGGTAHNATPGERPIGQLHLSDIAAMEAAGDGATALLLRASIVYESADGAPIRCGTLTLDAPGVWFDADPAWHLLDRGAEEGWSLTVDAALGRATFTYEGVLGHCGSAGITARLGLEPGTRIAGREIVLTAVADDAGTDHAPSVSRVTVA</sequence>
<evidence type="ECO:0000313" key="1">
    <source>
        <dbReference type="EMBL" id="MDN4484193.1"/>
    </source>
</evidence>
<dbReference type="RefSeq" id="WP_301160838.1">
    <property type="nucleotide sequence ID" value="NZ_JAUHQB010000009.1"/>
</dbReference>
<gene>
    <name evidence="1" type="ORF">QQ002_11635</name>
</gene>
<evidence type="ECO:0000313" key="2">
    <source>
        <dbReference type="Proteomes" id="UP001172756"/>
    </source>
</evidence>
<comment type="caution">
    <text evidence="1">The sequence shown here is derived from an EMBL/GenBank/DDBJ whole genome shotgun (WGS) entry which is preliminary data.</text>
</comment>
<dbReference type="EMBL" id="JAUHQB010000009">
    <property type="protein sequence ID" value="MDN4484193.1"/>
    <property type="molecule type" value="Genomic_DNA"/>
</dbReference>
<name>A0AB35MK97_9MICO</name>
<dbReference type="AlphaFoldDB" id="A0AB35MK97"/>
<protein>
    <submittedName>
        <fullName evidence="1">Uncharacterized protein</fullName>
    </submittedName>
</protein>
<dbReference type="Proteomes" id="UP001172756">
    <property type="component" value="Unassembled WGS sequence"/>
</dbReference>
<accession>A0AB35MK97</accession>
<reference evidence="1 2" key="1">
    <citation type="submission" date="2023-06" db="EMBL/GenBank/DDBJ databases">
        <title>SYSU T0a273.</title>
        <authorList>
            <person name="Gao L."/>
            <person name="Fang B.-Z."/>
            <person name="Li W.-J."/>
        </authorList>
    </citation>
    <scope>NUCLEOTIDE SEQUENCE [LARGE SCALE GENOMIC DNA]</scope>
    <source>
        <strain evidence="1 2">SYSU T0a273</strain>
    </source>
</reference>
<organism evidence="1 2">
    <name type="scientific">Demequina lignilytica</name>
    <dbReference type="NCBI Taxonomy" id="3051663"/>
    <lineage>
        <taxon>Bacteria</taxon>
        <taxon>Bacillati</taxon>
        <taxon>Actinomycetota</taxon>
        <taxon>Actinomycetes</taxon>
        <taxon>Micrococcales</taxon>
        <taxon>Demequinaceae</taxon>
        <taxon>Demequina</taxon>
    </lineage>
</organism>
<proteinExistence type="predicted"/>